<evidence type="ECO:0000313" key="3">
    <source>
        <dbReference type="Proteomes" id="UP000309340"/>
    </source>
</evidence>
<feature type="compositionally biased region" description="Pro residues" evidence="1">
    <location>
        <begin position="1"/>
        <end position="15"/>
    </location>
</feature>
<protein>
    <submittedName>
        <fullName evidence="2">Uncharacterized protein</fullName>
    </submittedName>
</protein>
<sequence length="129" mass="13861">MSPVTAPPSPLPLPPADLTGVPALPGNGFENLHLAFTGNSPPTPPSPSKLNTQFLLSFGEPPHPELDKSIADGDGARVLADLARVSNQYPQPDVTFNTALRRAIECEQLGIERLCTCRFGDKKNQKVYN</sequence>
<comment type="caution">
    <text evidence="2">The sequence shown here is derived from an EMBL/GenBank/DDBJ whole genome shotgun (WGS) entry which is preliminary data.</text>
</comment>
<keyword evidence="3" id="KW-1185">Reference proteome</keyword>
<evidence type="ECO:0000313" key="2">
    <source>
        <dbReference type="EMBL" id="TKA79500.1"/>
    </source>
</evidence>
<gene>
    <name evidence="2" type="ORF">B0A55_02440</name>
</gene>
<accession>A0A4U0XPX1</accession>
<dbReference type="Proteomes" id="UP000309340">
    <property type="component" value="Unassembled WGS sequence"/>
</dbReference>
<dbReference type="AlphaFoldDB" id="A0A4U0XPX1"/>
<evidence type="ECO:0000256" key="1">
    <source>
        <dbReference type="SAM" id="MobiDB-lite"/>
    </source>
</evidence>
<reference evidence="2 3" key="1">
    <citation type="submission" date="2017-03" db="EMBL/GenBank/DDBJ databases">
        <title>Genomes of endolithic fungi from Antarctica.</title>
        <authorList>
            <person name="Coleine C."/>
            <person name="Masonjones S."/>
            <person name="Stajich J.E."/>
        </authorList>
    </citation>
    <scope>NUCLEOTIDE SEQUENCE [LARGE SCALE GENOMIC DNA]</scope>
    <source>
        <strain evidence="2 3">CCFEE 5184</strain>
    </source>
</reference>
<name>A0A4U0XPX1_9PEZI</name>
<feature type="region of interest" description="Disordered" evidence="1">
    <location>
        <begin position="1"/>
        <end position="24"/>
    </location>
</feature>
<proteinExistence type="predicted"/>
<organism evidence="2 3">
    <name type="scientific">Friedmanniomyces simplex</name>
    <dbReference type="NCBI Taxonomy" id="329884"/>
    <lineage>
        <taxon>Eukaryota</taxon>
        <taxon>Fungi</taxon>
        <taxon>Dikarya</taxon>
        <taxon>Ascomycota</taxon>
        <taxon>Pezizomycotina</taxon>
        <taxon>Dothideomycetes</taxon>
        <taxon>Dothideomycetidae</taxon>
        <taxon>Mycosphaerellales</taxon>
        <taxon>Teratosphaeriaceae</taxon>
        <taxon>Friedmanniomyces</taxon>
    </lineage>
</organism>
<dbReference type="EMBL" id="NAJQ01000088">
    <property type="protein sequence ID" value="TKA79500.1"/>
    <property type="molecule type" value="Genomic_DNA"/>
</dbReference>